<reference evidence="2" key="1">
    <citation type="journal article" date="2023" name="Front. Mar. Sci.">
        <title>A new Merluccius polli reference genome to investigate the effects of global change in West African waters.</title>
        <authorList>
            <person name="Mateo J.L."/>
            <person name="Blanco-Fernandez C."/>
            <person name="Garcia-Vazquez E."/>
            <person name="Machado-Schiaffino G."/>
        </authorList>
    </citation>
    <scope>NUCLEOTIDE SEQUENCE</scope>
    <source>
        <strain evidence="2">C29</strain>
        <tissue evidence="2">Fin</tissue>
    </source>
</reference>
<dbReference type="EMBL" id="JAOPHQ010005412">
    <property type="protein sequence ID" value="KAK0135668.1"/>
    <property type="molecule type" value="Genomic_DNA"/>
</dbReference>
<proteinExistence type="predicted"/>
<dbReference type="AlphaFoldDB" id="A0AA47M8N4"/>
<keyword evidence="3" id="KW-1185">Reference proteome</keyword>
<dbReference type="Proteomes" id="UP001174136">
    <property type="component" value="Unassembled WGS sequence"/>
</dbReference>
<evidence type="ECO:0000313" key="3">
    <source>
        <dbReference type="Proteomes" id="UP001174136"/>
    </source>
</evidence>
<evidence type="ECO:0000313" key="2">
    <source>
        <dbReference type="EMBL" id="KAK0135668.1"/>
    </source>
</evidence>
<keyword evidence="1" id="KW-0812">Transmembrane</keyword>
<sequence>MGSTNNIWVCYVAYAFFRLLPVPGAYRHFLVYFFYFALLTVVYIVGAIVVIKRHFREQSRGGASGDRATPTELSPTVKLRSSLMWSLFQTARPPLRNDPLATKHLALHALSSTCKL</sequence>
<feature type="transmembrane region" description="Helical" evidence="1">
    <location>
        <begin position="32"/>
        <end position="51"/>
    </location>
</feature>
<protein>
    <submittedName>
        <fullName evidence="2">Uncharacterized protein</fullName>
    </submittedName>
</protein>
<gene>
    <name evidence="2" type="ORF">N1851_028466</name>
</gene>
<organism evidence="2 3">
    <name type="scientific">Merluccius polli</name>
    <name type="common">Benguela hake</name>
    <name type="synonym">Merluccius cadenati</name>
    <dbReference type="NCBI Taxonomy" id="89951"/>
    <lineage>
        <taxon>Eukaryota</taxon>
        <taxon>Metazoa</taxon>
        <taxon>Chordata</taxon>
        <taxon>Craniata</taxon>
        <taxon>Vertebrata</taxon>
        <taxon>Euteleostomi</taxon>
        <taxon>Actinopterygii</taxon>
        <taxon>Neopterygii</taxon>
        <taxon>Teleostei</taxon>
        <taxon>Neoteleostei</taxon>
        <taxon>Acanthomorphata</taxon>
        <taxon>Zeiogadaria</taxon>
        <taxon>Gadariae</taxon>
        <taxon>Gadiformes</taxon>
        <taxon>Gadoidei</taxon>
        <taxon>Merlucciidae</taxon>
        <taxon>Merluccius</taxon>
    </lineage>
</organism>
<keyword evidence="1" id="KW-0472">Membrane</keyword>
<accession>A0AA47M8N4</accession>
<feature type="transmembrane region" description="Helical" evidence="1">
    <location>
        <begin position="7"/>
        <end position="26"/>
    </location>
</feature>
<name>A0AA47M8N4_MERPO</name>
<evidence type="ECO:0000256" key="1">
    <source>
        <dbReference type="SAM" id="Phobius"/>
    </source>
</evidence>
<keyword evidence="1" id="KW-1133">Transmembrane helix</keyword>
<comment type="caution">
    <text evidence="2">The sequence shown here is derived from an EMBL/GenBank/DDBJ whole genome shotgun (WGS) entry which is preliminary data.</text>
</comment>